<dbReference type="SUPFAM" id="SSF53474">
    <property type="entry name" value="alpha/beta-Hydrolases"/>
    <property type="match status" value="1"/>
</dbReference>
<dbReference type="GeneID" id="95535612"/>
<accession>A0ABX6AXB3</accession>
<feature type="domain" description="DUF1023" evidence="1">
    <location>
        <begin position="340"/>
        <end position="515"/>
    </location>
</feature>
<protein>
    <recommendedName>
        <fullName evidence="1">DUF1023 domain-containing protein</fullName>
    </recommendedName>
</protein>
<dbReference type="Proteomes" id="UP000326041">
    <property type="component" value="Chromosome"/>
</dbReference>
<evidence type="ECO:0000313" key="3">
    <source>
        <dbReference type="Proteomes" id="UP000326041"/>
    </source>
</evidence>
<dbReference type="Pfam" id="PF06259">
    <property type="entry name" value="Abhydrolase_8"/>
    <property type="match status" value="1"/>
</dbReference>
<sequence length="641" mass="67467">MDLKTLRSLKPSEYAEAADGYRAVSDMADAAKDRIGRQITRAMRKANEGEAADAAQKQLKRLSENFHYTQIECGLVSGTLNGFSSEIAAPRRRLLEALEDAAALEYPVSANGDVTYPAGGKNELTGGEIPGGTAVGNNGMLNPGNRSIYGPGNNGLYTPSTGTSGFDPHRGNPHAAKARDIADRIAHALREAGEVDERYSRALSKLKAAPGLKVDMKTWADAAADTKAVGVAAAGYLKGDIPFDKSPAARKDWWDHLTPEQRDEYLAIYPDVIGNLDGIPAVVRDEANRENLQLLIGKLSEQDGEKSKMMLDGLKSIDYQLQHPDPKFPPMYLLGIGDEGNGRAIVSYGNPDASKNVSAYVPGLGTSLDSEFAKNDLKRARDMAKDAQFYDSSSASMVWLGYDAPQLPAVEFAQNADVISMDDAKAGAASYNQFMAGISATNENRDPHVTAIGHSYGSLTVGQAAQRHGGIPGADDIVLVGSPGTGAHYATDFNVGKEHVFVGAADNDPVTKLPNRNEAGGIFTGIAGGGSAGFVLGGMGGPAGAVVGGASGAVVGGIAGYEAQNAQTDPSAIWFGTDPASEEFGAHRFRVDDGPRPFIDGQGPTPAHSNYFDPEKDAESANNIALIVSGNSSDIQLERPR</sequence>
<gene>
    <name evidence="2" type="ORF">CP972_13750</name>
</gene>
<evidence type="ECO:0000259" key="1">
    <source>
        <dbReference type="Pfam" id="PF06259"/>
    </source>
</evidence>
<name>A0ABX6AXB3_9ACTN</name>
<organism evidence="2 3">
    <name type="scientific">Streptomyces prasinus</name>
    <dbReference type="NCBI Taxonomy" id="67345"/>
    <lineage>
        <taxon>Bacteria</taxon>
        <taxon>Bacillati</taxon>
        <taxon>Actinomycetota</taxon>
        <taxon>Actinomycetes</taxon>
        <taxon>Kitasatosporales</taxon>
        <taxon>Streptomycetaceae</taxon>
        <taxon>Streptomyces</taxon>
    </lineage>
</organism>
<dbReference type="InterPro" id="IPR029058">
    <property type="entry name" value="AB_hydrolase_fold"/>
</dbReference>
<dbReference type="Gene3D" id="3.40.50.1820">
    <property type="entry name" value="alpha/beta hydrolase"/>
    <property type="match status" value="1"/>
</dbReference>
<proteinExistence type="predicted"/>
<keyword evidence="3" id="KW-1185">Reference proteome</keyword>
<dbReference type="RefSeq" id="WP_055609818.1">
    <property type="nucleotide sequence ID" value="NZ_CP023697.1"/>
</dbReference>
<dbReference type="EMBL" id="CP023697">
    <property type="protein sequence ID" value="QEV06585.1"/>
    <property type="molecule type" value="Genomic_DNA"/>
</dbReference>
<evidence type="ECO:0000313" key="2">
    <source>
        <dbReference type="EMBL" id="QEV06585.1"/>
    </source>
</evidence>
<dbReference type="InterPro" id="IPR010427">
    <property type="entry name" value="DUF1023"/>
</dbReference>
<reference evidence="2 3" key="1">
    <citation type="submission" date="2017-09" db="EMBL/GenBank/DDBJ databases">
        <authorList>
            <person name="Lee N."/>
            <person name="Cho B.-K."/>
        </authorList>
    </citation>
    <scope>NUCLEOTIDE SEQUENCE [LARGE SCALE GENOMIC DNA]</scope>
    <source>
        <strain evidence="2 3">ATCC 13879</strain>
    </source>
</reference>